<evidence type="ECO:0000313" key="2">
    <source>
        <dbReference type="Proteomes" id="UP000008204"/>
    </source>
</evidence>
<protein>
    <recommendedName>
        <fullName evidence="3">SAM-dependent methyltransferase</fullName>
    </recommendedName>
</protein>
<dbReference type="KEGG" id="cyp:PCC8801_1681"/>
<organism evidence="1 2">
    <name type="scientific">Rippkaea orientalis (strain PCC 8801 / RF-1)</name>
    <name type="common">Cyanothece sp. (strain PCC 8801)</name>
    <dbReference type="NCBI Taxonomy" id="41431"/>
    <lineage>
        <taxon>Bacteria</taxon>
        <taxon>Bacillati</taxon>
        <taxon>Cyanobacteriota</taxon>
        <taxon>Cyanophyceae</taxon>
        <taxon>Oscillatoriophycideae</taxon>
        <taxon>Chroococcales</taxon>
        <taxon>Aphanothecaceae</taxon>
        <taxon>Rippkaea</taxon>
        <taxon>Rippkaea orientalis</taxon>
    </lineage>
</organism>
<sequence length="210" mass="23877">MMINPENDVKQYAPATERNRDPIFNVLVTVLPPKGNILEVASGTGEHAVYFAPKLKDRQWIPSEPDEIRRKSIEAWQQFSPSPNLCHPYNINVLNSNWFEPLKDLEITTIVNINMIHISPWEACLGLIQGASNLLPLEGILYLYGPYKREGKHTSPSNESFDQSLRSQNQYWGVRDLESVVEIAEKQSFKLLKTVAMPANNLSVIFQKVS</sequence>
<dbReference type="Proteomes" id="UP000008204">
    <property type="component" value="Chromosome"/>
</dbReference>
<name>B7JW42_RIPO1</name>
<keyword evidence="2" id="KW-1185">Reference proteome</keyword>
<dbReference type="InterPro" id="IPR029063">
    <property type="entry name" value="SAM-dependent_MTases_sf"/>
</dbReference>
<dbReference type="Gene3D" id="3.40.50.150">
    <property type="entry name" value="Vaccinia Virus protein VP39"/>
    <property type="match status" value="1"/>
</dbReference>
<dbReference type="PANTHER" id="PTHR20974">
    <property type="entry name" value="UPF0585 PROTEIN CG18661"/>
    <property type="match status" value="1"/>
</dbReference>
<reference evidence="2" key="1">
    <citation type="journal article" date="2011" name="MBio">
        <title>Novel metabolic attributes of the genus Cyanothece, comprising a group of unicellular nitrogen-fixing Cyanobacteria.</title>
        <authorList>
            <person name="Bandyopadhyay A."/>
            <person name="Elvitigala T."/>
            <person name="Welsh E."/>
            <person name="Stockel J."/>
            <person name="Liberton M."/>
            <person name="Min H."/>
            <person name="Sherman L.A."/>
            <person name="Pakrasi H.B."/>
        </authorList>
    </citation>
    <scope>NUCLEOTIDE SEQUENCE [LARGE SCALE GENOMIC DNA]</scope>
    <source>
        <strain evidence="2">PCC 8801</strain>
    </source>
</reference>
<dbReference type="RefSeq" id="WP_012595004.1">
    <property type="nucleotide sequence ID" value="NC_011726.1"/>
</dbReference>
<dbReference type="InterPro" id="IPR010342">
    <property type="entry name" value="DUF938"/>
</dbReference>
<dbReference type="STRING" id="41431.PCC8801_1681"/>
<dbReference type="HOGENOM" id="CLU_067698_2_0_3"/>
<evidence type="ECO:0008006" key="3">
    <source>
        <dbReference type="Google" id="ProtNLM"/>
    </source>
</evidence>
<proteinExistence type="predicted"/>
<dbReference type="SUPFAM" id="SSF53335">
    <property type="entry name" value="S-adenosyl-L-methionine-dependent methyltransferases"/>
    <property type="match status" value="1"/>
</dbReference>
<dbReference type="OrthoDB" id="450870at2"/>
<dbReference type="Pfam" id="PF06080">
    <property type="entry name" value="DUF938"/>
    <property type="match status" value="1"/>
</dbReference>
<gene>
    <name evidence="1" type="ordered locus">PCC8801_1681</name>
</gene>
<dbReference type="EMBL" id="CP001287">
    <property type="protein sequence ID" value="ACK65731.1"/>
    <property type="molecule type" value="Genomic_DNA"/>
</dbReference>
<dbReference type="AlphaFoldDB" id="B7JW42"/>
<dbReference type="eggNOG" id="COG2890">
    <property type="taxonomic scope" value="Bacteria"/>
</dbReference>
<dbReference type="PANTHER" id="PTHR20974:SF0">
    <property type="entry name" value="UPF0585 PROTEIN CG18661"/>
    <property type="match status" value="1"/>
</dbReference>
<evidence type="ECO:0000313" key="1">
    <source>
        <dbReference type="EMBL" id="ACK65731.1"/>
    </source>
</evidence>
<accession>B7JW42</accession>